<dbReference type="EMBL" id="KN839844">
    <property type="protein sequence ID" value="KIJ65061.1"/>
    <property type="molecule type" value="Genomic_DNA"/>
</dbReference>
<accession>A0A0C9WFR4</accession>
<reference evidence="2 3" key="1">
    <citation type="submission" date="2014-04" db="EMBL/GenBank/DDBJ databases">
        <title>Evolutionary Origins and Diversification of the Mycorrhizal Mutualists.</title>
        <authorList>
            <consortium name="DOE Joint Genome Institute"/>
            <consortium name="Mycorrhizal Genomics Consortium"/>
            <person name="Kohler A."/>
            <person name="Kuo A."/>
            <person name="Nagy L.G."/>
            <person name="Floudas D."/>
            <person name="Copeland A."/>
            <person name="Barry K.W."/>
            <person name="Cichocki N."/>
            <person name="Veneault-Fourrey C."/>
            <person name="LaButti K."/>
            <person name="Lindquist E.A."/>
            <person name="Lipzen A."/>
            <person name="Lundell T."/>
            <person name="Morin E."/>
            <person name="Murat C."/>
            <person name="Riley R."/>
            <person name="Ohm R."/>
            <person name="Sun H."/>
            <person name="Tunlid A."/>
            <person name="Henrissat B."/>
            <person name="Grigoriev I.V."/>
            <person name="Hibbett D.S."/>
            <person name="Martin F."/>
        </authorList>
    </citation>
    <scope>NUCLEOTIDE SEQUENCE [LARGE SCALE GENOMIC DNA]</scope>
    <source>
        <strain evidence="2 3">MD-312</strain>
    </source>
</reference>
<proteinExistence type="predicted"/>
<organism evidence="2 3">
    <name type="scientific">Hydnomerulius pinastri MD-312</name>
    <dbReference type="NCBI Taxonomy" id="994086"/>
    <lineage>
        <taxon>Eukaryota</taxon>
        <taxon>Fungi</taxon>
        <taxon>Dikarya</taxon>
        <taxon>Basidiomycota</taxon>
        <taxon>Agaricomycotina</taxon>
        <taxon>Agaricomycetes</taxon>
        <taxon>Agaricomycetidae</taxon>
        <taxon>Boletales</taxon>
        <taxon>Boletales incertae sedis</taxon>
        <taxon>Leucogyrophana</taxon>
    </lineage>
</organism>
<gene>
    <name evidence="2" type="ORF">HYDPIDRAFT_167370</name>
</gene>
<evidence type="ECO:0000313" key="3">
    <source>
        <dbReference type="Proteomes" id="UP000053820"/>
    </source>
</evidence>
<evidence type="ECO:0000313" key="2">
    <source>
        <dbReference type="EMBL" id="KIJ65061.1"/>
    </source>
</evidence>
<evidence type="ECO:0000256" key="1">
    <source>
        <dbReference type="SAM" id="MobiDB-lite"/>
    </source>
</evidence>
<feature type="region of interest" description="Disordered" evidence="1">
    <location>
        <begin position="79"/>
        <end position="101"/>
    </location>
</feature>
<protein>
    <submittedName>
        <fullName evidence="2">Uncharacterized protein</fullName>
    </submittedName>
</protein>
<feature type="compositionally biased region" description="Polar residues" evidence="1">
    <location>
        <begin position="79"/>
        <end position="90"/>
    </location>
</feature>
<name>A0A0C9WFR4_9AGAM</name>
<dbReference type="AlphaFoldDB" id="A0A0C9WFR4"/>
<dbReference type="HOGENOM" id="CLU_1938445_0_0_1"/>
<sequence>MILGMPAVGFIVGLSHRAACLHVDQEKRGQTKINGVLCPGLATLYTFLSACQDGSLPHRWDGFRVTKHANLGSTACQVSFSGTSSPSLKRSPNDKAGRPEPVIVKRLHPEAKEENAPTHTSILVMLGLYY</sequence>
<dbReference type="Proteomes" id="UP000053820">
    <property type="component" value="Unassembled WGS sequence"/>
</dbReference>
<keyword evidence="3" id="KW-1185">Reference proteome</keyword>